<evidence type="ECO:0000313" key="2">
    <source>
        <dbReference type="Proteomes" id="UP001595191"/>
    </source>
</evidence>
<protein>
    <submittedName>
        <fullName evidence="1">Porin family protein</fullName>
    </submittedName>
</protein>
<sequence>MKNRRYYFLIFVLSFTTIGVAQDFVRFGAKAGFNAAKLGGDAIYSYDIKPGFHLGAALEIPVSKALYVQPEALISLQGSGGYFQDDLNLWYLNLPVMVKLNVFDEIYIEAGPQLGFMLSDNLEGNSFAGTPGIDQESNGMDIGLGVGAGYRLDDNFYFQLRFNAGIVNAVKDISSKNRVFQISAIYFL</sequence>
<gene>
    <name evidence="1" type="ORF">ACEZ3G_15650</name>
</gene>
<comment type="caution">
    <text evidence="1">The sequence shown here is derived from an EMBL/GenBank/DDBJ whole genome shotgun (WGS) entry which is preliminary data.</text>
</comment>
<organism evidence="1 2">
    <name type="scientific">Meishania litoralis</name>
    <dbReference type="NCBI Taxonomy" id="3434685"/>
    <lineage>
        <taxon>Bacteria</taxon>
        <taxon>Pseudomonadati</taxon>
        <taxon>Bacteroidota</taxon>
        <taxon>Flavobacteriia</taxon>
        <taxon>Flavobacteriales</taxon>
        <taxon>Flavobacteriaceae</taxon>
        <taxon>Meishania</taxon>
    </lineage>
</organism>
<name>A0ACC7LMZ3_9FLAO</name>
<dbReference type="EMBL" id="JBHFPV010000005">
    <property type="protein sequence ID" value="MFH6604920.1"/>
    <property type="molecule type" value="Genomic_DNA"/>
</dbReference>
<accession>A0ACC7LMZ3</accession>
<evidence type="ECO:0000313" key="1">
    <source>
        <dbReference type="EMBL" id="MFH6604920.1"/>
    </source>
</evidence>
<keyword evidence="2" id="KW-1185">Reference proteome</keyword>
<dbReference type="Proteomes" id="UP001595191">
    <property type="component" value="Unassembled WGS sequence"/>
</dbReference>
<reference evidence="1" key="1">
    <citation type="submission" date="2024-09" db="EMBL/GenBank/DDBJ databases">
        <authorList>
            <person name="Liu J."/>
        </authorList>
    </citation>
    <scope>NUCLEOTIDE SEQUENCE</scope>
    <source>
        <strain evidence="1">NBU2967</strain>
    </source>
</reference>
<proteinExistence type="predicted"/>